<gene>
    <name evidence="1" type="ORF">SCD90_02690</name>
</gene>
<evidence type="ECO:0000313" key="1">
    <source>
        <dbReference type="EMBL" id="MDX6804962.1"/>
    </source>
</evidence>
<dbReference type="Proteomes" id="UP001274321">
    <property type="component" value="Unassembled WGS sequence"/>
</dbReference>
<evidence type="ECO:0000313" key="2">
    <source>
        <dbReference type="Proteomes" id="UP001274321"/>
    </source>
</evidence>
<name>A0ABU4RJE7_9HYPH</name>
<dbReference type="Pfam" id="PF07617">
    <property type="entry name" value="DUF1579"/>
    <property type="match status" value="1"/>
</dbReference>
<proteinExistence type="predicted"/>
<sequence>MKTDPHAEHRWLKRLVGTWRMTMAECAAEMPGGDGGQAGPADNKWIETVRELGDLFVVSEGRGTMPDDGARAETLMVLGYDPRKGRYVGSWSGSMMDVFWVYEGTLDASGDVLTLDTTGPDFNAPDTLLPYQDIYTFESPTRRTLTSRMKGADGEWVQVMSATYERID</sequence>
<keyword evidence="2" id="KW-1185">Reference proteome</keyword>
<accession>A0ABU4RJE7</accession>
<protein>
    <submittedName>
        <fullName evidence="1">DUF1579 domain-containing protein</fullName>
    </submittedName>
</protein>
<reference evidence="1 2" key="1">
    <citation type="submission" date="2023-11" db="EMBL/GenBank/DDBJ databases">
        <authorList>
            <person name="Bao R."/>
        </authorList>
    </citation>
    <scope>NUCLEOTIDE SEQUENCE [LARGE SCALE GENOMIC DNA]</scope>
    <source>
        <strain evidence="1 2">PJ23</strain>
    </source>
</reference>
<comment type="caution">
    <text evidence="1">The sequence shown here is derived from an EMBL/GenBank/DDBJ whole genome shotgun (WGS) entry which is preliminary data.</text>
</comment>
<dbReference type="RefSeq" id="WP_319843070.1">
    <property type="nucleotide sequence ID" value="NZ_JAXAFJ010000001.1"/>
</dbReference>
<dbReference type="InterPro" id="IPR011473">
    <property type="entry name" value="DUF1579"/>
</dbReference>
<dbReference type="EMBL" id="JAXAFJ010000001">
    <property type="protein sequence ID" value="MDX6804962.1"/>
    <property type="molecule type" value="Genomic_DNA"/>
</dbReference>
<organism evidence="1 2">
    <name type="scientific">Terrihabitans rhizophilus</name>
    <dbReference type="NCBI Taxonomy" id="3092662"/>
    <lineage>
        <taxon>Bacteria</taxon>
        <taxon>Pseudomonadati</taxon>
        <taxon>Pseudomonadota</taxon>
        <taxon>Alphaproteobacteria</taxon>
        <taxon>Hyphomicrobiales</taxon>
        <taxon>Terrihabitans</taxon>
    </lineage>
</organism>